<keyword evidence="11" id="KW-1185">Reference proteome</keyword>
<comment type="subcellular location">
    <subcellularLocation>
        <location evidence="1">Cytoplasm</location>
    </subcellularLocation>
</comment>
<comment type="similarity">
    <text evidence="2">Belongs to the MUB1/samB family.</text>
</comment>
<dbReference type="PANTHER" id="PTHR47442">
    <property type="entry name" value="MYND-TYPE ZINC FINGER PROTEIN MUB1"/>
    <property type="match status" value="1"/>
</dbReference>
<dbReference type="GO" id="GO:0005737">
    <property type="term" value="C:cytoplasm"/>
    <property type="evidence" value="ECO:0007669"/>
    <property type="project" value="UniProtKB-SubCell"/>
</dbReference>
<reference evidence="10 11" key="1">
    <citation type="journal article" date="2015" name="Genome Biol. Evol.">
        <title>Phylogenomic analyses indicate that early fungi evolved digesting cell walls of algal ancestors of land plants.</title>
        <authorList>
            <person name="Chang Y."/>
            <person name="Wang S."/>
            <person name="Sekimoto S."/>
            <person name="Aerts A.L."/>
            <person name="Choi C."/>
            <person name="Clum A."/>
            <person name="LaButti K.M."/>
            <person name="Lindquist E.A."/>
            <person name="Yee Ngan C."/>
            <person name="Ohm R.A."/>
            <person name="Salamov A.A."/>
            <person name="Grigoriev I.V."/>
            <person name="Spatafora J.W."/>
            <person name="Berbee M.L."/>
        </authorList>
    </citation>
    <scope>NUCLEOTIDE SEQUENCE [LARGE SCALE GENOMIC DNA]</scope>
    <source>
        <strain evidence="10 11">NRRL 28638</strain>
    </source>
</reference>
<dbReference type="PANTHER" id="PTHR47442:SF1">
    <property type="entry name" value="MYND-TYPE ZINC FINGER PROTEIN MUB1"/>
    <property type="match status" value="1"/>
</dbReference>
<keyword evidence="4" id="KW-0479">Metal-binding</keyword>
<dbReference type="SUPFAM" id="SSF48371">
    <property type="entry name" value="ARM repeat"/>
    <property type="match status" value="1"/>
</dbReference>
<evidence type="ECO:0000256" key="3">
    <source>
        <dbReference type="ARBA" id="ARBA00022490"/>
    </source>
</evidence>
<keyword evidence="5 7" id="KW-0863">Zinc-finger</keyword>
<evidence type="ECO:0000256" key="6">
    <source>
        <dbReference type="ARBA" id="ARBA00022833"/>
    </source>
</evidence>
<protein>
    <recommendedName>
        <fullName evidence="9">MYND-type domain-containing protein</fullName>
    </recommendedName>
</protein>
<dbReference type="PROSITE" id="PS50865">
    <property type="entry name" value="ZF_MYND_2"/>
    <property type="match status" value="1"/>
</dbReference>
<evidence type="ECO:0000256" key="5">
    <source>
        <dbReference type="ARBA" id="ARBA00022771"/>
    </source>
</evidence>
<proteinExistence type="inferred from homology"/>
<organism evidence="10 11">
    <name type="scientific">Conidiobolus coronatus (strain ATCC 28846 / CBS 209.66 / NRRL 28638)</name>
    <name type="common">Delacroixia coronata</name>
    <dbReference type="NCBI Taxonomy" id="796925"/>
    <lineage>
        <taxon>Eukaryota</taxon>
        <taxon>Fungi</taxon>
        <taxon>Fungi incertae sedis</taxon>
        <taxon>Zoopagomycota</taxon>
        <taxon>Entomophthoromycotina</taxon>
        <taxon>Entomophthoromycetes</taxon>
        <taxon>Entomophthorales</taxon>
        <taxon>Ancylistaceae</taxon>
        <taxon>Conidiobolus</taxon>
    </lineage>
</organism>
<dbReference type="GO" id="GO:0008270">
    <property type="term" value="F:zinc ion binding"/>
    <property type="evidence" value="ECO:0007669"/>
    <property type="project" value="UniProtKB-KW"/>
</dbReference>
<feature type="compositionally biased region" description="Low complexity" evidence="8">
    <location>
        <begin position="184"/>
        <end position="217"/>
    </location>
</feature>
<dbReference type="OrthoDB" id="5594178at2759"/>
<dbReference type="Pfam" id="PF01753">
    <property type="entry name" value="zf-MYND"/>
    <property type="match status" value="1"/>
</dbReference>
<dbReference type="SUPFAM" id="SSF144232">
    <property type="entry name" value="HIT/MYND zinc finger-like"/>
    <property type="match status" value="1"/>
</dbReference>
<evidence type="ECO:0000256" key="2">
    <source>
        <dbReference type="ARBA" id="ARBA00010655"/>
    </source>
</evidence>
<accession>A0A137P9X8</accession>
<evidence type="ECO:0000256" key="4">
    <source>
        <dbReference type="ARBA" id="ARBA00022723"/>
    </source>
</evidence>
<dbReference type="GO" id="GO:1900735">
    <property type="term" value="P:positive regulation of flocculation"/>
    <property type="evidence" value="ECO:0007669"/>
    <property type="project" value="EnsemblFungi"/>
</dbReference>
<feature type="region of interest" description="Disordered" evidence="8">
    <location>
        <begin position="142"/>
        <end position="240"/>
    </location>
</feature>
<evidence type="ECO:0000259" key="9">
    <source>
        <dbReference type="PROSITE" id="PS50865"/>
    </source>
</evidence>
<evidence type="ECO:0000313" key="10">
    <source>
        <dbReference type="EMBL" id="KXN71799.1"/>
    </source>
</evidence>
<dbReference type="GO" id="GO:1990304">
    <property type="term" value="C:MUB1-RAD6-UBR2 ubiquitin ligase complex"/>
    <property type="evidence" value="ECO:0007669"/>
    <property type="project" value="TreeGrafter"/>
</dbReference>
<dbReference type="Gene3D" id="6.10.140.2220">
    <property type="match status" value="1"/>
</dbReference>
<name>A0A137P9X8_CONC2</name>
<dbReference type="AlphaFoldDB" id="A0A137P9X8"/>
<gene>
    <name evidence="10" type="ORF">CONCODRAFT_78161</name>
</gene>
<evidence type="ECO:0000256" key="8">
    <source>
        <dbReference type="SAM" id="MobiDB-lite"/>
    </source>
</evidence>
<evidence type="ECO:0000256" key="1">
    <source>
        <dbReference type="ARBA" id="ARBA00004496"/>
    </source>
</evidence>
<dbReference type="GO" id="GO:0007163">
    <property type="term" value="P:establishment or maintenance of cell polarity"/>
    <property type="evidence" value="ECO:0007669"/>
    <property type="project" value="TreeGrafter"/>
</dbReference>
<dbReference type="InterPro" id="IPR016024">
    <property type="entry name" value="ARM-type_fold"/>
</dbReference>
<evidence type="ECO:0000256" key="7">
    <source>
        <dbReference type="PROSITE-ProRule" id="PRU00134"/>
    </source>
</evidence>
<dbReference type="InterPro" id="IPR002893">
    <property type="entry name" value="Znf_MYND"/>
</dbReference>
<evidence type="ECO:0000313" key="11">
    <source>
        <dbReference type="Proteomes" id="UP000070444"/>
    </source>
</evidence>
<dbReference type="EMBL" id="KQ964467">
    <property type="protein sequence ID" value="KXN71799.1"/>
    <property type="molecule type" value="Genomic_DNA"/>
</dbReference>
<keyword evidence="6" id="KW-0862">Zinc</keyword>
<dbReference type="OMA" id="DMGVHME"/>
<dbReference type="InterPro" id="IPR051664">
    <property type="entry name" value="MYND-type_zinc_finger"/>
</dbReference>
<dbReference type="Proteomes" id="UP000070444">
    <property type="component" value="Unassembled WGS sequence"/>
</dbReference>
<feature type="compositionally biased region" description="Polar residues" evidence="8">
    <location>
        <begin position="223"/>
        <end position="235"/>
    </location>
</feature>
<dbReference type="GO" id="GO:0006511">
    <property type="term" value="P:ubiquitin-dependent protein catabolic process"/>
    <property type="evidence" value="ECO:0007669"/>
    <property type="project" value="TreeGrafter"/>
</dbReference>
<feature type="domain" description="MYND-type" evidence="9">
    <location>
        <begin position="345"/>
        <end position="387"/>
    </location>
</feature>
<keyword evidence="3" id="KW-0963">Cytoplasm</keyword>
<sequence length="436" mass="49574">MREPNSCFPSTNKAAQPIVSQQYDRRSLDCTSIVPQLNFLNHLIFLTSTSARVREVMTQDGALELLIHILKSVKVSDIRSGWQWSMAFQSVVNIGVRGNETIRFRVVEAGAVEIIINILQNFLSYIDHIKLDRERKMSQVTEDLLPQASNPITSRRRSRSYHHPLLGTSTPPNTLAGIIERPSHISSPQSQSSSMLPDSNSQNQLENSNLSLSNSQNHPIFGSLTSDNSQSHPFQLNNSLNPPSTLLPISNSPRTLHADSFNWEEEVFYREEDILLSLQLLAYLSKYPHLRTILHTGYPPINVFQLVEQFTTRHHAPEIQYWSGIIMRNACRKDESRGGLRQCAYMACGRWESYAREFAKCRRCRKAKYCSKVCQSKAWAEGHRFWCIERTTEVTPADNALNPSTEQLHQDLMVNINSADHEGNTNDLDPSPFVNP</sequence>